<keyword evidence="2" id="KW-0378">Hydrolase</keyword>
<dbReference type="Gene3D" id="3.30.1220.10">
    <property type="entry name" value="CobW-like, C-terminal domain"/>
    <property type="match status" value="1"/>
</dbReference>
<evidence type="ECO:0000313" key="8">
    <source>
        <dbReference type="Proteomes" id="UP000678228"/>
    </source>
</evidence>
<comment type="catalytic activity">
    <reaction evidence="5">
        <text>GTP + H2O = GDP + phosphate + H(+)</text>
        <dbReference type="Rhea" id="RHEA:19669"/>
        <dbReference type="ChEBI" id="CHEBI:15377"/>
        <dbReference type="ChEBI" id="CHEBI:15378"/>
        <dbReference type="ChEBI" id="CHEBI:37565"/>
        <dbReference type="ChEBI" id="CHEBI:43474"/>
        <dbReference type="ChEBI" id="CHEBI:58189"/>
    </reaction>
    <physiologicalReaction direction="left-to-right" evidence="5">
        <dbReference type="Rhea" id="RHEA:19670"/>
    </physiologicalReaction>
</comment>
<keyword evidence="8" id="KW-1185">Reference proteome</keyword>
<dbReference type="AlphaFoldDB" id="A0A941AP44"/>
<comment type="caution">
    <text evidence="7">The sequence shown here is derived from an EMBL/GenBank/DDBJ whole genome shotgun (WGS) entry which is preliminary data.</text>
</comment>
<dbReference type="EMBL" id="JAGKSQ010000003">
    <property type="protein sequence ID" value="MBP3951087.1"/>
    <property type="molecule type" value="Genomic_DNA"/>
</dbReference>
<dbReference type="PANTHER" id="PTHR13748">
    <property type="entry name" value="COBW-RELATED"/>
    <property type="match status" value="1"/>
</dbReference>
<dbReference type="InterPro" id="IPR003495">
    <property type="entry name" value="CobW/HypB/UreG_nucleotide-bd"/>
</dbReference>
<dbReference type="Pfam" id="PF07683">
    <property type="entry name" value="CobW_C"/>
    <property type="match status" value="1"/>
</dbReference>
<dbReference type="CDD" id="cd03112">
    <property type="entry name" value="CobW-like"/>
    <property type="match status" value="1"/>
</dbReference>
<dbReference type="Pfam" id="PF02492">
    <property type="entry name" value="cobW"/>
    <property type="match status" value="1"/>
</dbReference>
<dbReference type="RefSeq" id="WP_210596791.1">
    <property type="nucleotide sequence ID" value="NZ_JAGKSQ010000003.1"/>
</dbReference>
<dbReference type="InterPro" id="IPR051316">
    <property type="entry name" value="Zinc-reg_GTPase_activator"/>
</dbReference>
<organism evidence="7 8">
    <name type="scientific">Halalkalibacter suaedae</name>
    <dbReference type="NCBI Taxonomy" id="2822140"/>
    <lineage>
        <taxon>Bacteria</taxon>
        <taxon>Bacillati</taxon>
        <taxon>Bacillota</taxon>
        <taxon>Bacilli</taxon>
        <taxon>Bacillales</taxon>
        <taxon>Bacillaceae</taxon>
        <taxon>Halalkalibacter</taxon>
    </lineage>
</organism>
<dbReference type="InterPro" id="IPR011629">
    <property type="entry name" value="CobW-like_C"/>
</dbReference>
<dbReference type="Proteomes" id="UP000678228">
    <property type="component" value="Unassembled WGS sequence"/>
</dbReference>
<evidence type="ECO:0000313" key="7">
    <source>
        <dbReference type="EMBL" id="MBP3951087.1"/>
    </source>
</evidence>
<evidence type="ECO:0000256" key="5">
    <source>
        <dbReference type="ARBA" id="ARBA00049117"/>
    </source>
</evidence>
<evidence type="ECO:0000256" key="4">
    <source>
        <dbReference type="ARBA" id="ARBA00034320"/>
    </source>
</evidence>
<comment type="similarity">
    <text evidence="4">Belongs to the SIMIBI class G3E GTPase family. ZNG1 subfamily.</text>
</comment>
<feature type="domain" description="CobW C-terminal" evidence="6">
    <location>
        <begin position="230"/>
        <end position="314"/>
    </location>
</feature>
<dbReference type="GO" id="GO:0016787">
    <property type="term" value="F:hydrolase activity"/>
    <property type="evidence" value="ECO:0007669"/>
    <property type="project" value="UniProtKB-KW"/>
</dbReference>
<sequence length="314" mass="36200">MDKRIPVYIITGFLGSGKTTVLKQMVEHAKAKQLKPAILLNELGAENVEKQLFDNEEMIELLDGCICCTIQEDMKEELVAFLEKRQDIDILFIEGTGIANPIEIVEALTHPTLINKVEVHTIIGVVDSSRYLEFQSLFQSSKEIREMLKDQVKASSLLILNKKDLINEKEMKKVIERVERLKQKGVEIVQTSFGEVDKELLFLKRVQTEEWTYQKHSHEHGHHHHHDHPFQAIKLEHIPAMDKRMFEKWLKDQPKLLRAKGYIALSPDHHLFSFQFASGYLQLTPLDEKVVPCLILIGAGLDQSVVESFRNRFS</sequence>
<evidence type="ECO:0000256" key="3">
    <source>
        <dbReference type="ARBA" id="ARBA00023186"/>
    </source>
</evidence>
<evidence type="ECO:0000256" key="2">
    <source>
        <dbReference type="ARBA" id="ARBA00022801"/>
    </source>
</evidence>
<keyword evidence="3" id="KW-0143">Chaperone</keyword>
<reference evidence="7" key="1">
    <citation type="submission" date="2021-03" db="EMBL/GenBank/DDBJ databases">
        <title>Bacillus suaedae sp. nov., isolated from Suaeda aralocaspica.</title>
        <authorList>
            <person name="Lei R.F.R."/>
        </authorList>
    </citation>
    <scope>NUCLEOTIDE SEQUENCE</scope>
    <source>
        <strain evidence="7">YZJH907-2</strain>
    </source>
</reference>
<dbReference type="SMART" id="SM00833">
    <property type="entry name" value="CobW_C"/>
    <property type="match status" value="1"/>
</dbReference>
<dbReference type="SUPFAM" id="SSF52540">
    <property type="entry name" value="P-loop containing nucleoside triphosphate hydrolases"/>
    <property type="match status" value="1"/>
</dbReference>
<evidence type="ECO:0000256" key="1">
    <source>
        <dbReference type="ARBA" id="ARBA00022741"/>
    </source>
</evidence>
<dbReference type="InterPro" id="IPR027417">
    <property type="entry name" value="P-loop_NTPase"/>
</dbReference>
<keyword evidence="1" id="KW-0547">Nucleotide-binding</keyword>
<protein>
    <submittedName>
        <fullName evidence="7">GTP-binding protein</fullName>
    </submittedName>
</protein>
<name>A0A941AP44_9BACI</name>
<dbReference type="InterPro" id="IPR036627">
    <property type="entry name" value="CobW-likC_sf"/>
</dbReference>
<proteinExistence type="inferred from homology"/>
<dbReference type="Gene3D" id="3.40.50.300">
    <property type="entry name" value="P-loop containing nucleotide triphosphate hydrolases"/>
    <property type="match status" value="1"/>
</dbReference>
<evidence type="ECO:0000259" key="6">
    <source>
        <dbReference type="SMART" id="SM00833"/>
    </source>
</evidence>
<dbReference type="SUPFAM" id="SSF90002">
    <property type="entry name" value="Hypothetical protein YjiA, C-terminal domain"/>
    <property type="match status" value="1"/>
</dbReference>
<dbReference type="GO" id="GO:0000166">
    <property type="term" value="F:nucleotide binding"/>
    <property type="evidence" value="ECO:0007669"/>
    <property type="project" value="UniProtKB-KW"/>
</dbReference>
<accession>A0A941AP44</accession>
<gene>
    <name evidence="7" type="ORF">J7W16_08055</name>
</gene>